<gene>
    <name evidence="1" type="ORF">CEV31_3526</name>
</gene>
<dbReference type="Proteomes" id="UP000215590">
    <property type="component" value="Unassembled WGS sequence"/>
</dbReference>
<dbReference type="AlphaFoldDB" id="A0A256FDW4"/>
<reference evidence="1 2" key="1">
    <citation type="submission" date="2017-07" db="EMBL/GenBank/DDBJ databases">
        <title>Phylogenetic study on the rhizospheric bacterium Ochrobactrum sp. A44.</title>
        <authorList>
            <person name="Krzyzanowska D.M."/>
            <person name="Ossowicki A."/>
            <person name="Rajewska M."/>
            <person name="Maciag T."/>
            <person name="Kaczynski Z."/>
            <person name="Czerwicka M."/>
            <person name="Jafra S."/>
        </authorList>
    </citation>
    <scope>NUCLEOTIDE SEQUENCE [LARGE SCALE GENOMIC DNA]</scope>
    <source>
        <strain evidence="1 2">DSM 7216</strain>
    </source>
</reference>
<organism evidence="1 2">
    <name type="scientific">Brucella thiophenivorans</name>
    <dbReference type="NCBI Taxonomy" id="571255"/>
    <lineage>
        <taxon>Bacteria</taxon>
        <taxon>Pseudomonadati</taxon>
        <taxon>Pseudomonadota</taxon>
        <taxon>Alphaproteobacteria</taxon>
        <taxon>Hyphomicrobiales</taxon>
        <taxon>Brucellaceae</taxon>
        <taxon>Brucella/Ochrobactrum group</taxon>
        <taxon>Brucella</taxon>
    </lineage>
</organism>
<protein>
    <submittedName>
        <fullName evidence="1">Uncharacterized protein</fullName>
    </submittedName>
</protein>
<evidence type="ECO:0000313" key="2">
    <source>
        <dbReference type="Proteomes" id="UP000215590"/>
    </source>
</evidence>
<proteinExistence type="predicted"/>
<sequence>MSIFRQLKGSPINSVFNKFVYFFVRISKAHFESYSTRRS</sequence>
<keyword evidence="2" id="KW-1185">Reference proteome</keyword>
<accession>A0A256FDW4</accession>
<comment type="caution">
    <text evidence="1">The sequence shown here is derived from an EMBL/GenBank/DDBJ whole genome shotgun (WGS) entry which is preliminary data.</text>
</comment>
<name>A0A256FDW4_9HYPH</name>
<evidence type="ECO:0000313" key="1">
    <source>
        <dbReference type="EMBL" id="OYR13045.1"/>
    </source>
</evidence>
<dbReference type="EMBL" id="NNRJ01000054">
    <property type="protein sequence ID" value="OYR13045.1"/>
    <property type="molecule type" value="Genomic_DNA"/>
</dbReference>